<comment type="caution">
    <text evidence="1">The sequence shown here is derived from an EMBL/GenBank/DDBJ whole genome shotgun (WGS) entry which is preliminary data.</text>
</comment>
<evidence type="ECO:0000313" key="2">
    <source>
        <dbReference type="Proteomes" id="UP001148838"/>
    </source>
</evidence>
<keyword evidence="2" id="KW-1185">Reference proteome</keyword>
<dbReference type="EMBL" id="JAJSOF020000029">
    <property type="protein sequence ID" value="KAJ4432641.1"/>
    <property type="molecule type" value="Genomic_DNA"/>
</dbReference>
<name>A0ABQ8SEU7_PERAM</name>
<evidence type="ECO:0000313" key="1">
    <source>
        <dbReference type="EMBL" id="KAJ4432641.1"/>
    </source>
</evidence>
<dbReference type="Proteomes" id="UP001148838">
    <property type="component" value="Unassembled WGS sequence"/>
</dbReference>
<organism evidence="1 2">
    <name type="scientific">Periplaneta americana</name>
    <name type="common">American cockroach</name>
    <name type="synonym">Blatta americana</name>
    <dbReference type="NCBI Taxonomy" id="6978"/>
    <lineage>
        <taxon>Eukaryota</taxon>
        <taxon>Metazoa</taxon>
        <taxon>Ecdysozoa</taxon>
        <taxon>Arthropoda</taxon>
        <taxon>Hexapoda</taxon>
        <taxon>Insecta</taxon>
        <taxon>Pterygota</taxon>
        <taxon>Neoptera</taxon>
        <taxon>Polyneoptera</taxon>
        <taxon>Dictyoptera</taxon>
        <taxon>Blattodea</taxon>
        <taxon>Blattoidea</taxon>
        <taxon>Blattidae</taxon>
        <taxon>Blattinae</taxon>
        <taxon>Periplaneta</taxon>
    </lineage>
</organism>
<protein>
    <submittedName>
        <fullName evidence="1">Uncharacterized protein</fullName>
    </submittedName>
</protein>
<gene>
    <name evidence="1" type="ORF">ANN_21264</name>
</gene>
<accession>A0ABQ8SEU7</accession>
<proteinExistence type="predicted"/>
<reference evidence="1 2" key="1">
    <citation type="journal article" date="2022" name="Allergy">
        <title>Genome assembly and annotation of Periplaneta americana reveal a comprehensive cockroach allergen profile.</title>
        <authorList>
            <person name="Wang L."/>
            <person name="Xiong Q."/>
            <person name="Saelim N."/>
            <person name="Wang L."/>
            <person name="Nong W."/>
            <person name="Wan A.T."/>
            <person name="Shi M."/>
            <person name="Liu X."/>
            <person name="Cao Q."/>
            <person name="Hui J.H.L."/>
            <person name="Sookrung N."/>
            <person name="Leung T.F."/>
            <person name="Tungtrongchitr A."/>
            <person name="Tsui S.K.W."/>
        </authorList>
    </citation>
    <scope>NUCLEOTIDE SEQUENCE [LARGE SCALE GENOMIC DNA]</scope>
    <source>
        <strain evidence="1">PWHHKU_190912</strain>
    </source>
</reference>
<sequence length="90" mass="10083">MKGLCEGDNEPSGSLKAICNKIRLRKPVITAVGGAHRANYTIPPFWLDNRPPLLRHVTVRPAPGWKEKRLQLNYSAEDEDMSGVNDLEDD</sequence>